<reference evidence="2" key="1">
    <citation type="submission" date="2020-04" db="EMBL/GenBank/DDBJ databases">
        <title>Deep metagenomics examines the oral microbiome during advanced dental caries in children, revealing novel taxa and co-occurrences with host molecules.</title>
        <authorList>
            <person name="Baker J.L."/>
            <person name="Morton J.T."/>
            <person name="Dinis M."/>
            <person name="Alvarez R."/>
            <person name="Tran N.C."/>
            <person name="Knight R."/>
            <person name="Edlund A."/>
        </authorList>
    </citation>
    <scope>NUCLEOTIDE SEQUENCE</scope>
    <source>
        <strain evidence="2">JCVI_23_bin.16</strain>
    </source>
</reference>
<sequence length="183" mass="21074">MEPSNVRKLSPEDRDNLVLQLEREEADLTERDYDRYQDLIKQDLSGLTAKKVVQSLLALFDSLTDGLLLVLGFALLVLVVAFLNGHLDQAWPFLKTMLTGLLALRPDQFVWNLTSLCLVFLVAMNVYNHWRYRQATLRLQVSVDAMVRVQAEIAQRPVVLTRLASYLYEYGFQRLLAEEEQSD</sequence>
<keyword evidence="1" id="KW-1133">Transmembrane helix</keyword>
<evidence type="ECO:0000313" key="2">
    <source>
        <dbReference type="EMBL" id="MBF0935331.1"/>
    </source>
</evidence>
<dbReference type="AlphaFoldDB" id="A0A929QTJ0"/>
<comment type="caution">
    <text evidence="2">The sequence shown here is derived from an EMBL/GenBank/DDBJ whole genome shotgun (WGS) entry which is preliminary data.</text>
</comment>
<keyword evidence="1" id="KW-0472">Membrane</keyword>
<organism evidence="2 3">
    <name type="scientific">Abiotrophia defectiva</name>
    <name type="common">Streptococcus defectivus</name>
    <dbReference type="NCBI Taxonomy" id="46125"/>
    <lineage>
        <taxon>Bacteria</taxon>
        <taxon>Bacillati</taxon>
        <taxon>Bacillota</taxon>
        <taxon>Bacilli</taxon>
        <taxon>Lactobacillales</taxon>
        <taxon>Aerococcaceae</taxon>
        <taxon>Abiotrophia</taxon>
    </lineage>
</organism>
<evidence type="ECO:0000256" key="1">
    <source>
        <dbReference type="SAM" id="Phobius"/>
    </source>
</evidence>
<evidence type="ECO:0000313" key="3">
    <source>
        <dbReference type="Proteomes" id="UP000757900"/>
    </source>
</evidence>
<dbReference type="EMBL" id="JABZFV010000196">
    <property type="protein sequence ID" value="MBF0935331.1"/>
    <property type="molecule type" value="Genomic_DNA"/>
</dbReference>
<proteinExistence type="predicted"/>
<gene>
    <name evidence="2" type="ORF">HXK00_06810</name>
</gene>
<feature type="transmembrane region" description="Helical" evidence="1">
    <location>
        <begin position="109"/>
        <end position="128"/>
    </location>
</feature>
<keyword evidence="1" id="KW-0812">Transmembrane</keyword>
<protein>
    <submittedName>
        <fullName evidence="2">Uncharacterized protein</fullName>
    </submittedName>
</protein>
<accession>A0A929QTJ0</accession>
<feature type="transmembrane region" description="Helical" evidence="1">
    <location>
        <begin position="66"/>
        <end position="87"/>
    </location>
</feature>
<dbReference type="Proteomes" id="UP000757900">
    <property type="component" value="Unassembled WGS sequence"/>
</dbReference>
<name>A0A929QTJ0_ABIDE</name>